<accession>A0ABV3N3Z5</accession>
<reference evidence="2 3" key="1">
    <citation type="submission" date="2024-07" db="EMBL/GenBank/DDBJ databases">
        <authorList>
            <person name="Dulla G.F.J."/>
            <person name="Delorm J.G."/>
        </authorList>
    </citation>
    <scope>NUCLEOTIDE SEQUENCE [LARGE SCALE GENOMIC DNA]</scope>
    <source>
        <strain evidence="2 3">JGD 233</strain>
    </source>
</reference>
<comment type="caution">
    <text evidence="2">The sequence shown here is derived from an EMBL/GenBank/DDBJ whole genome shotgun (WGS) entry which is preliminary data.</text>
</comment>
<feature type="transmembrane region" description="Helical" evidence="1">
    <location>
        <begin position="17"/>
        <end position="35"/>
    </location>
</feature>
<proteinExistence type="predicted"/>
<gene>
    <name evidence="2" type="primary">cui</name>
    <name evidence="2" type="ORF">ABW286_15025</name>
</gene>
<feature type="transmembrane region" description="Helical" evidence="1">
    <location>
        <begin position="105"/>
        <end position="123"/>
    </location>
</feature>
<sequence>MEHADIVRKNNEISKRMLVFMALSAIPILFIFAFYQDDPQSPLLKEIASFGADWPAVMSAKNQLMSKVMDIYCKTAPIFALLFVLPPCHWVTLKTETSLKVLIKTTLLYLLFYSGLVYIFLFYNHELTTKKKLLKIMSSNDYLLTIFYTSLYAIIFIFTIFLFWLIIGICKESKERY</sequence>
<name>A0ABV3N3Z5_9GAMM</name>
<dbReference type="Pfam" id="PF03857">
    <property type="entry name" value="Colicin_im"/>
    <property type="match status" value="1"/>
</dbReference>
<organism evidence="2 3">
    <name type="scientific">Erwinia papayae</name>
    <dbReference type="NCBI Taxonomy" id="206499"/>
    <lineage>
        <taxon>Bacteria</taxon>
        <taxon>Pseudomonadati</taxon>
        <taxon>Pseudomonadota</taxon>
        <taxon>Gammaproteobacteria</taxon>
        <taxon>Enterobacterales</taxon>
        <taxon>Erwiniaceae</taxon>
        <taxon>Erwinia</taxon>
    </lineage>
</organism>
<evidence type="ECO:0000313" key="2">
    <source>
        <dbReference type="EMBL" id="MEW5290478.1"/>
    </source>
</evidence>
<feature type="transmembrane region" description="Helical" evidence="1">
    <location>
        <begin position="143"/>
        <end position="167"/>
    </location>
</feature>
<protein>
    <submittedName>
        <fullName evidence="2">Colicin immunity protein Cui</fullName>
    </submittedName>
</protein>
<keyword evidence="1" id="KW-1133">Transmembrane helix</keyword>
<keyword evidence="3" id="KW-1185">Reference proteome</keyword>
<dbReference type="EMBL" id="JBFKZN010000007">
    <property type="protein sequence ID" value="MEW5290478.1"/>
    <property type="molecule type" value="Genomic_DNA"/>
</dbReference>
<keyword evidence="1" id="KW-0472">Membrane</keyword>
<dbReference type="Proteomes" id="UP001554567">
    <property type="component" value="Unassembled WGS sequence"/>
</dbReference>
<keyword evidence="1" id="KW-0812">Transmembrane</keyword>
<dbReference type="RefSeq" id="WP_367167973.1">
    <property type="nucleotide sequence ID" value="NZ_JBFKZN010000007.1"/>
</dbReference>
<dbReference type="InterPro" id="IPR005557">
    <property type="entry name" value="Colicin_im"/>
</dbReference>
<evidence type="ECO:0000256" key="1">
    <source>
        <dbReference type="SAM" id="Phobius"/>
    </source>
</evidence>
<evidence type="ECO:0000313" key="3">
    <source>
        <dbReference type="Proteomes" id="UP001554567"/>
    </source>
</evidence>
<feature type="transmembrane region" description="Helical" evidence="1">
    <location>
        <begin position="75"/>
        <end position="93"/>
    </location>
</feature>